<sequence length="142" mass="16655">MRHNYDEDVVAWAREQAQLLRSGKWLQLDAEHLAEEIDDVGKSERRALAHRLAVLVEHLYKWQKQSERQDKSWLTTIRVQRLQVLALLDKAPSLKYLAGQPDFWLGVWHDAVLLLARETELDDIPAQCPWTREQVLAPDWLP</sequence>
<accession>A0ABW9VS78</accession>
<dbReference type="Proteomes" id="UP000478090">
    <property type="component" value="Unassembled WGS sequence"/>
</dbReference>
<dbReference type="PANTHER" id="PTHR34235:SF4">
    <property type="entry name" value="SLR0291 PROTEIN"/>
    <property type="match status" value="1"/>
</dbReference>
<organism evidence="1 2">
    <name type="scientific">Duganella qianjiadongensis</name>
    <dbReference type="NCBI Taxonomy" id="2692176"/>
    <lineage>
        <taxon>Bacteria</taxon>
        <taxon>Pseudomonadati</taxon>
        <taxon>Pseudomonadota</taxon>
        <taxon>Betaproteobacteria</taxon>
        <taxon>Burkholderiales</taxon>
        <taxon>Oxalobacteraceae</taxon>
        <taxon>Telluria group</taxon>
        <taxon>Duganella</taxon>
    </lineage>
</organism>
<keyword evidence="2" id="KW-1185">Reference proteome</keyword>
<proteinExistence type="predicted"/>
<dbReference type="PANTHER" id="PTHR34235">
    <property type="entry name" value="SLR1203 PROTEIN-RELATED"/>
    <property type="match status" value="1"/>
</dbReference>
<evidence type="ECO:0000313" key="1">
    <source>
        <dbReference type="EMBL" id="MYM40907.1"/>
    </source>
</evidence>
<dbReference type="Pfam" id="PF01724">
    <property type="entry name" value="DUF29"/>
    <property type="match status" value="1"/>
</dbReference>
<reference evidence="1 2" key="1">
    <citation type="submission" date="2019-12" db="EMBL/GenBank/DDBJ databases">
        <title>Novel species isolated from a subtropical stream in China.</title>
        <authorList>
            <person name="Lu H."/>
        </authorList>
    </citation>
    <scope>NUCLEOTIDE SEQUENCE [LARGE SCALE GENOMIC DNA]</scope>
    <source>
        <strain evidence="1 2">CY13W</strain>
    </source>
</reference>
<dbReference type="Gene3D" id="1.20.1220.20">
    <property type="entry name" value="Uncharcterised protein PF01724"/>
    <property type="match status" value="1"/>
</dbReference>
<name>A0ABW9VS78_9BURK</name>
<comment type="caution">
    <text evidence="1">The sequence shown here is derived from an EMBL/GenBank/DDBJ whole genome shotgun (WGS) entry which is preliminary data.</text>
</comment>
<evidence type="ECO:0000313" key="2">
    <source>
        <dbReference type="Proteomes" id="UP000478090"/>
    </source>
</evidence>
<dbReference type="EMBL" id="WWCM01000011">
    <property type="protein sequence ID" value="MYM40907.1"/>
    <property type="molecule type" value="Genomic_DNA"/>
</dbReference>
<dbReference type="RefSeq" id="WP_161040232.1">
    <property type="nucleotide sequence ID" value="NZ_WWCM01000011.1"/>
</dbReference>
<gene>
    <name evidence="1" type="ORF">GTP27_16390</name>
</gene>
<protein>
    <submittedName>
        <fullName evidence="1">DUF29 family protein</fullName>
    </submittedName>
</protein>
<dbReference type="InterPro" id="IPR002636">
    <property type="entry name" value="DUF29"/>
</dbReference>